<dbReference type="eggNOG" id="COG1215">
    <property type="taxonomic scope" value="Bacteria"/>
</dbReference>
<comment type="catalytic activity">
    <reaction evidence="9">
        <text>an NDP-alpha-D-glucose + (2R)-3-phosphoglycerate = (2R)-2-O-(alpha-D-glucopyranosyl)-3-phospho-glycerate + a ribonucleoside 5'-diphosphate + H(+)</text>
        <dbReference type="Rhea" id="RHEA:47244"/>
        <dbReference type="ChEBI" id="CHEBI:15378"/>
        <dbReference type="ChEBI" id="CHEBI:57930"/>
        <dbReference type="ChEBI" id="CHEBI:58272"/>
        <dbReference type="ChEBI" id="CHEBI:62600"/>
        <dbReference type="ChEBI" id="CHEBI:76533"/>
        <dbReference type="EC" id="2.4.1.266"/>
    </reaction>
    <physiologicalReaction direction="left-to-right" evidence="9">
        <dbReference type="Rhea" id="RHEA:47245"/>
    </physiologicalReaction>
</comment>
<dbReference type="AlphaFoldDB" id="F4LU80"/>
<evidence type="ECO:0000256" key="7">
    <source>
        <dbReference type="ARBA" id="ARBA00040894"/>
    </source>
</evidence>
<dbReference type="GO" id="GO:0016757">
    <property type="term" value="F:glycosyltransferase activity"/>
    <property type="evidence" value="ECO:0007669"/>
    <property type="project" value="UniProtKB-KW"/>
</dbReference>
<name>F4LU80_TEPAE</name>
<dbReference type="RefSeq" id="WP_013778333.1">
    <property type="nucleotide sequence ID" value="NC_015519.1"/>
</dbReference>
<gene>
    <name evidence="11" type="ordered locus">TEPIRE1_1375</name>
</gene>
<dbReference type="Pfam" id="PF00535">
    <property type="entry name" value="Glycos_transf_2"/>
    <property type="match status" value="1"/>
</dbReference>
<evidence type="ECO:0000256" key="5">
    <source>
        <dbReference type="ARBA" id="ARBA00022842"/>
    </source>
</evidence>
<protein>
    <recommendedName>
        <fullName evidence="7">Glucosyl-3-phosphoglycerate synthase</fullName>
        <ecNumber evidence="6">2.4.1.266</ecNumber>
    </recommendedName>
</protein>
<comment type="similarity">
    <text evidence="2">Belongs to the glycosyltransferase 2 family.</text>
</comment>
<dbReference type="KEGG" id="tep:TepRe1_1264"/>
<dbReference type="PANTHER" id="PTHR48090">
    <property type="entry name" value="UNDECAPRENYL-PHOSPHATE 4-DEOXY-4-FORMAMIDO-L-ARABINOSE TRANSFERASE-RELATED"/>
    <property type="match status" value="1"/>
</dbReference>
<dbReference type="CDD" id="cd04179">
    <property type="entry name" value="DPM_DPG-synthase_like"/>
    <property type="match status" value="1"/>
</dbReference>
<dbReference type="InterPro" id="IPR029044">
    <property type="entry name" value="Nucleotide-diphossugar_trans"/>
</dbReference>
<evidence type="ECO:0000256" key="9">
    <source>
        <dbReference type="ARBA" id="ARBA00048997"/>
    </source>
</evidence>
<evidence type="ECO:0000256" key="1">
    <source>
        <dbReference type="ARBA" id="ARBA00001946"/>
    </source>
</evidence>
<keyword evidence="3" id="KW-0328">Glycosyltransferase</keyword>
<keyword evidence="12" id="KW-1185">Reference proteome</keyword>
<dbReference type="PANTHER" id="PTHR48090:SF10">
    <property type="entry name" value="GLUCOSYL-3-PHOSPHOGLYCERATE SYNTHASE"/>
    <property type="match status" value="1"/>
</dbReference>
<feature type="domain" description="Glycosyltransferase 2-like" evidence="10">
    <location>
        <begin position="5"/>
        <end position="129"/>
    </location>
</feature>
<evidence type="ECO:0000256" key="4">
    <source>
        <dbReference type="ARBA" id="ARBA00022679"/>
    </source>
</evidence>
<dbReference type="Proteomes" id="UP000010802">
    <property type="component" value="Chromosome"/>
</dbReference>
<comment type="catalytic activity">
    <reaction evidence="8">
        <text>(2R)-3-phosphoglycerate + UDP-alpha-D-glucose = (2R)-2-O-(alpha-D-glucopyranosyl)-3-phospho-glycerate + UDP + H(+)</text>
        <dbReference type="Rhea" id="RHEA:31319"/>
        <dbReference type="ChEBI" id="CHEBI:15378"/>
        <dbReference type="ChEBI" id="CHEBI:58223"/>
        <dbReference type="ChEBI" id="CHEBI:58272"/>
        <dbReference type="ChEBI" id="CHEBI:58885"/>
        <dbReference type="ChEBI" id="CHEBI:62600"/>
        <dbReference type="EC" id="2.4.1.266"/>
    </reaction>
    <physiologicalReaction direction="left-to-right" evidence="8">
        <dbReference type="Rhea" id="RHEA:31320"/>
    </physiologicalReaction>
</comment>
<evidence type="ECO:0000256" key="6">
    <source>
        <dbReference type="ARBA" id="ARBA00039022"/>
    </source>
</evidence>
<dbReference type="HOGENOM" id="CLU_033536_6_1_9"/>
<reference evidence="12" key="1">
    <citation type="journal article" date="2013" name="Genome Announc.">
        <title>First genome sequence of a syntrophic acetate-oxidizing bacterium, Tepidanaerobacter acetatoxydans strain Re1.</title>
        <authorList>
            <person name="Manzoor S."/>
            <person name="Bongcam-Rudloff E."/>
            <person name="Schnurer A."/>
            <person name="Muller B."/>
        </authorList>
    </citation>
    <scope>NUCLEOTIDE SEQUENCE [LARGE SCALE GENOMIC DNA]</scope>
    <source>
        <strain evidence="12">Re1</strain>
    </source>
</reference>
<evidence type="ECO:0000259" key="10">
    <source>
        <dbReference type="Pfam" id="PF00535"/>
    </source>
</evidence>
<dbReference type="EC" id="2.4.1.266" evidence="6"/>
<dbReference type="Gene3D" id="3.90.550.10">
    <property type="entry name" value="Spore Coat Polysaccharide Biosynthesis Protein SpsA, Chain A"/>
    <property type="match status" value="1"/>
</dbReference>
<evidence type="ECO:0000256" key="8">
    <source>
        <dbReference type="ARBA" id="ARBA00048689"/>
    </source>
</evidence>
<dbReference type="InterPro" id="IPR001173">
    <property type="entry name" value="Glyco_trans_2-like"/>
</dbReference>
<keyword evidence="4 11" id="KW-0808">Transferase</keyword>
<comment type="cofactor">
    <cofactor evidence="1">
        <name>Mg(2+)</name>
        <dbReference type="ChEBI" id="CHEBI:18420"/>
    </cofactor>
</comment>
<evidence type="ECO:0000313" key="12">
    <source>
        <dbReference type="Proteomes" id="UP000010802"/>
    </source>
</evidence>
<sequence>MKIAVVIPAYNEEKTIGNVLKPLSTHKLIDEIIVISDGSSDNTAKIAKSYKACVIELEKNQGKTNAVLIGVKNTDADIILMLDADLIGLKDEHITSLLQPIIDKKADMTIGIFKSGRGATDLAQKIAPFLSGQRAISRSVFYKLEKHNVKDYGIEMALTLMAEKEKVRVQRVYLPNLTHVMKEEKRGAFLGFISRIKMYVDIISSAIKFKFN</sequence>
<dbReference type="STRING" id="1209989.TepRe1_1264"/>
<evidence type="ECO:0000256" key="3">
    <source>
        <dbReference type="ARBA" id="ARBA00022676"/>
    </source>
</evidence>
<dbReference type="EMBL" id="HF563609">
    <property type="protein sequence ID" value="CDI40666.1"/>
    <property type="molecule type" value="Genomic_DNA"/>
</dbReference>
<accession>F4LU80</accession>
<dbReference type="OrthoDB" id="9815144at2"/>
<evidence type="ECO:0000256" key="2">
    <source>
        <dbReference type="ARBA" id="ARBA00006739"/>
    </source>
</evidence>
<dbReference type="KEGG" id="tae:TepiRe1_1375"/>
<keyword evidence="5" id="KW-0460">Magnesium</keyword>
<proteinExistence type="inferred from homology"/>
<dbReference type="SUPFAM" id="SSF53448">
    <property type="entry name" value="Nucleotide-diphospho-sugar transferases"/>
    <property type="match status" value="1"/>
</dbReference>
<dbReference type="InterPro" id="IPR050256">
    <property type="entry name" value="Glycosyltransferase_2"/>
</dbReference>
<evidence type="ECO:0000313" key="11">
    <source>
        <dbReference type="EMBL" id="CDI40666.1"/>
    </source>
</evidence>
<organism evidence="11 12">
    <name type="scientific">Tepidanaerobacter acetatoxydans (strain DSM 21804 / JCM 16047 / Re1)</name>
    <dbReference type="NCBI Taxonomy" id="1209989"/>
    <lineage>
        <taxon>Bacteria</taxon>
        <taxon>Bacillati</taxon>
        <taxon>Bacillota</taxon>
        <taxon>Clostridia</taxon>
        <taxon>Thermosediminibacterales</taxon>
        <taxon>Tepidanaerobacteraceae</taxon>
        <taxon>Tepidanaerobacter</taxon>
    </lineage>
</organism>